<evidence type="ECO:0000313" key="2">
    <source>
        <dbReference type="Proteomes" id="UP001056120"/>
    </source>
</evidence>
<name>A0ACB9I8H4_9ASTR</name>
<keyword evidence="2" id="KW-1185">Reference proteome</keyword>
<accession>A0ACB9I8H4</accession>
<reference evidence="1 2" key="2">
    <citation type="journal article" date="2022" name="Mol. Ecol. Resour.">
        <title>The genomes of chicory, endive, great burdock and yacon provide insights into Asteraceae paleo-polyploidization history and plant inulin production.</title>
        <authorList>
            <person name="Fan W."/>
            <person name="Wang S."/>
            <person name="Wang H."/>
            <person name="Wang A."/>
            <person name="Jiang F."/>
            <person name="Liu H."/>
            <person name="Zhao H."/>
            <person name="Xu D."/>
            <person name="Zhang Y."/>
        </authorList>
    </citation>
    <scope>NUCLEOTIDE SEQUENCE [LARGE SCALE GENOMIC DNA]</scope>
    <source>
        <strain evidence="2">cv. Yunnan</strain>
        <tissue evidence="1">Leaves</tissue>
    </source>
</reference>
<evidence type="ECO:0000313" key="1">
    <source>
        <dbReference type="EMBL" id="KAI3804299.1"/>
    </source>
</evidence>
<comment type="caution">
    <text evidence="1">The sequence shown here is derived from an EMBL/GenBank/DDBJ whole genome shotgun (WGS) entry which is preliminary data.</text>
</comment>
<sequence>MSFKFKLKSIKKLIHAQKACKSFTEIFRSKLHIAKVRKVIKKVTTFLVSSRHKLRFRPMRQRSNTNHHFHLLQEGSPAIFIGELYVRKSGQPSRESTTNKDKEPEIGFTSAIEDQNISTEIVQNVVSISNWGRRIRVFRVLPPIDELTSTYVHSTNCREIEDSCVLRRNPSIVIIDNVDMQKKKNMSKLEKGRYEMGRNKLPMKRIENNTSRLVTFCKRRNGLIKKAYELSVLCDIDIALIMFSPSGRLNHFSCKRRTEDVLNRFVNLSDSERGSVIQHREVDAKTNLLM</sequence>
<dbReference type="EMBL" id="CM042026">
    <property type="protein sequence ID" value="KAI3804299.1"/>
    <property type="molecule type" value="Genomic_DNA"/>
</dbReference>
<protein>
    <submittedName>
        <fullName evidence="1">Uncharacterized protein</fullName>
    </submittedName>
</protein>
<gene>
    <name evidence="1" type="ORF">L1987_25736</name>
</gene>
<proteinExistence type="predicted"/>
<reference evidence="2" key="1">
    <citation type="journal article" date="2022" name="Mol. Ecol. Resour.">
        <title>The genomes of chicory, endive, great burdock and yacon provide insights into Asteraceae palaeo-polyploidization history and plant inulin production.</title>
        <authorList>
            <person name="Fan W."/>
            <person name="Wang S."/>
            <person name="Wang H."/>
            <person name="Wang A."/>
            <person name="Jiang F."/>
            <person name="Liu H."/>
            <person name="Zhao H."/>
            <person name="Xu D."/>
            <person name="Zhang Y."/>
        </authorList>
    </citation>
    <scope>NUCLEOTIDE SEQUENCE [LARGE SCALE GENOMIC DNA]</scope>
    <source>
        <strain evidence="2">cv. Yunnan</strain>
    </source>
</reference>
<dbReference type="Proteomes" id="UP001056120">
    <property type="component" value="Linkage Group LG09"/>
</dbReference>
<organism evidence="1 2">
    <name type="scientific">Smallanthus sonchifolius</name>
    <dbReference type="NCBI Taxonomy" id="185202"/>
    <lineage>
        <taxon>Eukaryota</taxon>
        <taxon>Viridiplantae</taxon>
        <taxon>Streptophyta</taxon>
        <taxon>Embryophyta</taxon>
        <taxon>Tracheophyta</taxon>
        <taxon>Spermatophyta</taxon>
        <taxon>Magnoliopsida</taxon>
        <taxon>eudicotyledons</taxon>
        <taxon>Gunneridae</taxon>
        <taxon>Pentapetalae</taxon>
        <taxon>asterids</taxon>
        <taxon>campanulids</taxon>
        <taxon>Asterales</taxon>
        <taxon>Asteraceae</taxon>
        <taxon>Asteroideae</taxon>
        <taxon>Heliantheae alliance</taxon>
        <taxon>Millerieae</taxon>
        <taxon>Smallanthus</taxon>
    </lineage>
</organism>